<dbReference type="EMBL" id="CAJNDS010000930">
    <property type="protein sequence ID" value="CAE7241200.1"/>
    <property type="molecule type" value="Genomic_DNA"/>
</dbReference>
<name>A0A812L4E0_9DINO</name>
<sequence length="112" mass="12191">MPIQTGEEEAYEAYADTCSLHGDMASLTTQRCWDRRRCPREVVIGSDGTVITGTVPNGDLLAIYTGGRLDELAPSVCSEEEEELSTAARPHMIRPMALSLLLLLVNARPASK</sequence>
<accession>A0A812L4E0</accession>
<keyword evidence="2" id="KW-1185">Reference proteome</keyword>
<dbReference type="OrthoDB" id="550577at2759"/>
<reference evidence="1" key="1">
    <citation type="submission" date="2021-02" db="EMBL/GenBank/DDBJ databases">
        <authorList>
            <person name="Dougan E. K."/>
            <person name="Rhodes N."/>
            <person name="Thang M."/>
            <person name="Chan C."/>
        </authorList>
    </citation>
    <scope>NUCLEOTIDE SEQUENCE</scope>
</reference>
<gene>
    <name evidence="1" type="primary">amy</name>
    <name evidence="1" type="ORF">SNAT2548_LOCUS10874</name>
</gene>
<comment type="caution">
    <text evidence="1">The sequence shown here is derived from an EMBL/GenBank/DDBJ whole genome shotgun (WGS) entry which is preliminary data.</text>
</comment>
<organism evidence="1 2">
    <name type="scientific">Symbiodinium natans</name>
    <dbReference type="NCBI Taxonomy" id="878477"/>
    <lineage>
        <taxon>Eukaryota</taxon>
        <taxon>Sar</taxon>
        <taxon>Alveolata</taxon>
        <taxon>Dinophyceae</taxon>
        <taxon>Suessiales</taxon>
        <taxon>Symbiodiniaceae</taxon>
        <taxon>Symbiodinium</taxon>
    </lineage>
</organism>
<proteinExistence type="predicted"/>
<protein>
    <submittedName>
        <fullName evidence="1">Amy protein</fullName>
    </submittedName>
</protein>
<dbReference type="AlphaFoldDB" id="A0A812L4E0"/>
<evidence type="ECO:0000313" key="1">
    <source>
        <dbReference type="EMBL" id="CAE7241200.1"/>
    </source>
</evidence>
<evidence type="ECO:0000313" key="2">
    <source>
        <dbReference type="Proteomes" id="UP000604046"/>
    </source>
</evidence>
<dbReference type="Proteomes" id="UP000604046">
    <property type="component" value="Unassembled WGS sequence"/>
</dbReference>